<dbReference type="InterPro" id="IPR039417">
    <property type="entry name" value="Peptidase_C1A_papain-like"/>
</dbReference>
<evidence type="ECO:0000313" key="12">
    <source>
        <dbReference type="Proteomes" id="UP000440578"/>
    </source>
</evidence>
<dbReference type="Proteomes" id="UP000440578">
    <property type="component" value="Unassembled WGS sequence"/>
</dbReference>
<dbReference type="Pfam" id="PF00112">
    <property type="entry name" value="Peptidase_C1"/>
    <property type="match status" value="1"/>
</dbReference>
<gene>
    <name evidence="11" type="primary">LCP2_3</name>
    <name evidence="11" type="ORF">FJT64_014701</name>
</gene>
<evidence type="ECO:0000256" key="3">
    <source>
        <dbReference type="ARBA" id="ARBA00022801"/>
    </source>
</evidence>
<dbReference type="FunFam" id="3.90.70.10:FF:000006">
    <property type="entry name" value="Cathepsin S"/>
    <property type="match status" value="1"/>
</dbReference>
<protein>
    <submittedName>
        <fullName evidence="11">Digestive cysteine proteinase 2</fullName>
    </submittedName>
</protein>
<keyword evidence="3" id="KW-0378">Hydrolase</keyword>
<keyword evidence="6" id="KW-1015">Disulfide bond</keyword>
<evidence type="ECO:0000256" key="7">
    <source>
        <dbReference type="SAM" id="MobiDB-lite"/>
    </source>
</evidence>
<keyword evidence="12" id="KW-1185">Reference proteome</keyword>
<dbReference type="PROSITE" id="PS00640">
    <property type="entry name" value="THIOL_PROTEASE_ASN"/>
    <property type="match status" value="1"/>
</dbReference>
<dbReference type="OrthoDB" id="6479863at2759"/>
<dbReference type="PROSITE" id="PS00139">
    <property type="entry name" value="THIOL_PROTEASE_CYS"/>
    <property type="match status" value="1"/>
</dbReference>
<dbReference type="InterPro" id="IPR000668">
    <property type="entry name" value="Peptidase_C1A_C"/>
</dbReference>
<feature type="signal peptide" evidence="8">
    <location>
        <begin position="1"/>
        <end position="15"/>
    </location>
</feature>
<feature type="chain" id="PRO_5025476508" evidence="8">
    <location>
        <begin position="16"/>
        <end position="323"/>
    </location>
</feature>
<dbReference type="InterPro" id="IPR013201">
    <property type="entry name" value="Prot_inhib_I29"/>
</dbReference>
<feature type="region of interest" description="Disordered" evidence="7">
    <location>
        <begin position="87"/>
        <end position="109"/>
    </location>
</feature>
<dbReference type="EMBL" id="VIIS01002228">
    <property type="protein sequence ID" value="KAF0286763.1"/>
    <property type="molecule type" value="Genomic_DNA"/>
</dbReference>
<feature type="domain" description="Peptidase C1A papain C-terminal" evidence="9">
    <location>
        <begin position="107"/>
        <end position="322"/>
    </location>
</feature>
<dbReference type="SMART" id="SM00645">
    <property type="entry name" value="Pept_C1"/>
    <property type="match status" value="1"/>
</dbReference>
<dbReference type="InterPro" id="IPR025661">
    <property type="entry name" value="Pept_asp_AS"/>
</dbReference>
<evidence type="ECO:0000259" key="10">
    <source>
        <dbReference type="SMART" id="SM00848"/>
    </source>
</evidence>
<dbReference type="Pfam" id="PF08246">
    <property type="entry name" value="Inhibitor_I29"/>
    <property type="match status" value="1"/>
</dbReference>
<evidence type="ECO:0000256" key="2">
    <source>
        <dbReference type="ARBA" id="ARBA00022670"/>
    </source>
</evidence>
<evidence type="ECO:0000256" key="5">
    <source>
        <dbReference type="ARBA" id="ARBA00023145"/>
    </source>
</evidence>
<dbReference type="InterPro" id="IPR038765">
    <property type="entry name" value="Papain-like_cys_pep_sf"/>
</dbReference>
<evidence type="ECO:0000313" key="11">
    <source>
        <dbReference type="EMBL" id="KAF0286763.1"/>
    </source>
</evidence>
<evidence type="ECO:0000259" key="9">
    <source>
        <dbReference type="SMART" id="SM00645"/>
    </source>
</evidence>
<evidence type="ECO:0000256" key="6">
    <source>
        <dbReference type="ARBA" id="ARBA00023157"/>
    </source>
</evidence>
<keyword evidence="2" id="KW-0645">Protease</keyword>
<dbReference type="SUPFAM" id="SSF54001">
    <property type="entry name" value="Cysteine proteinases"/>
    <property type="match status" value="1"/>
</dbReference>
<evidence type="ECO:0000256" key="8">
    <source>
        <dbReference type="SAM" id="SignalP"/>
    </source>
</evidence>
<dbReference type="InterPro" id="IPR000169">
    <property type="entry name" value="Pept_cys_AS"/>
</dbReference>
<accession>A0A6A4UY23</accession>
<dbReference type="Gene3D" id="3.90.70.10">
    <property type="entry name" value="Cysteine proteinases"/>
    <property type="match status" value="1"/>
</dbReference>
<keyword evidence="5" id="KW-0865">Zymogen</keyword>
<dbReference type="CDD" id="cd02248">
    <property type="entry name" value="Peptidase_C1A"/>
    <property type="match status" value="1"/>
</dbReference>
<keyword evidence="8" id="KW-0732">Signal</keyword>
<name>A0A6A4UY23_AMPAM</name>
<dbReference type="AlphaFoldDB" id="A0A6A4UY23"/>
<dbReference type="SMART" id="SM00848">
    <property type="entry name" value="Inhibitor_I29"/>
    <property type="match status" value="1"/>
</dbReference>
<evidence type="ECO:0000256" key="4">
    <source>
        <dbReference type="ARBA" id="ARBA00022807"/>
    </source>
</evidence>
<dbReference type="PANTHER" id="PTHR12411">
    <property type="entry name" value="CYSTEINE PROTEASE FAMILY C1-RELATED"/>
    <property type="match status" value="1"/>
</dbReference>
<keyword evidence="4" id="KW-0788">Thiol protease</keyword>
<dbReference type="InterPro" id="IPR013128">
    <property type="entry name" value="Peptidase_C1A"/>
</dbReference>
<comment type="similarity">
    <text evidence="1">Belongs to the peptidase C1 family.</text>
</comment>
<evidence type="ECO:0000256" key="1">
    <source>
        <dbReference type="ARBA" id="ARBA00008455"/>
    </source>
</evidence>
<dbReference type="PRINTS" id="PR00705">
    <property type="entry name" value="PAPAIN"/>
</dbReference>
<proteinExistence type="inferred from homology"/>
<feature type="domain" description="Cathepsin propeptide inhibitor" evidence="10">
    <location>
        <begin position="22"/>
        <end position="82"/>
    </location>
</feature>
<reference evidence="11 12" key="1">
    <citation type="submission" date="2019-07" db="EMBL/GenBank/DDBJ databases">
        <title>Draft genome assembly of a fouling barnacle, Amphibalanus amphitrite (Darwin, 1854): The first reference genome for Thecostraca.</title>
        <authorList>
            <person name="Kim W."/>
        </authorList>
    </citation>
    <scope>NUCLEOTIDE SEQUENCE [LARGE SCALE GENOMIC DNA]</scope>
    <source>
        <strain evidence="11">SNU_AA5</strain>
        <tissue evidence="11">Soma without cirri and trophi</tissue>
    </source>
</reference>
<dbReference type="GO" id="GO:0006508">
    <property type="term" value="P:proteolysis"/>
    <property type="evidence" value="ECO:0007669"/>
    <property type="project" value="UniProtKB-KW"/>
</dbReference>
<organism evidence="11 12">
    <name type="scientific">Amphibalanus amphitrite</name>
    <name type="common">Striped barnacle</name>
    <name type="synonym">Balanus amphitrite</name>
    <dbReference type="NCBI Taxonomy" id="1232801"/>
    <lineage>
        <taxon>Eukaryota</taxon>
        <taxon>Metazoa</taxon>
        <taxon>Ecdysozoa</taxon>
        <taxon>Arthropoda</taxon>
        <taxon>Crustacea</taxon>
        <taxon>Multicrustacea</taxon>
        <taxon>Cirripedia</taxon>
        <taxon>Thoracica</taxon>
        <taxon>Thoracicalcarea</taxon>
        <taxon>Balanomorpha</taxon>
        <taxon>Balanoidea</taxon>
        <taxon>Balanidae</taxon>
        <taxon>Amphibalaninae</taxon>
        <taxon>Amphibalanus</taxon>
    </lineage>
</organism>
<dbReference type="GO" id="GO:0008234">
    <property type="term" value="F:cysteine-type peptidase activity"/>
    <property type="evidence" value="ECO:0007669"/>
    <property type="project" value="UniProtKB-KW"/>
</dbReference>
<comment type="caution">
    <text evidence="11">The sequence shown here is derived from an EMBL/GenBank/DDBJ whole genome shotgun (WGS) entry which is preliminary data.</text>
</comment>
<sequence length="323" mass="34936">MKLLVLVTLLGAAAAFVDRDEWNNYKIAFGKKYRNAIEELHRMRVYADNKAFVARHNAEFAAGRQTFTVALNRFADMTEDEVNALYKGGAGQTSRPHGVHRPSGRQAPVSMDWRDQGVVTYVKDQGACGSCWSFAATGALESAWALAGRGLQALSEQQLVDCSTENSGCSGGMAYRAYSYVEDEGGIMSEEAYPYTARDGSSCHADSSQYVASVTSHVNVPSHGSATILRDAVADVGPIAVSIDASRHSFNLYSGGVYNDPSCSSSSHNHAVLVVGYGTENGHDYWLVKNSWGPEWGDSGYIKMTRDDTNQCAIASIPVYPVV</sequence>